<keyword evidence="2" id="KW-1185">Reference proteome</keyword>
<sequence length="137" mass="15218">MLPRVMDLAENSSDRSTKVVACELFHAICLFLIGISANKTTDPALYTPLYQRVFPAIFRLAVDMESVARQLFELLAFQFKTYCDINALGSGSTTGELNNVLDLVKSRKARMTVLLSGETVRHQDNGCSEPVQTDLRS</sequence>
<accession>A0A0L0FEF1</accession>
<gene>
    <name evidence="1" type="ORF">SARC_12331</name>
</gene>
<dbReference type="GeneID" id="25912835"/>
<evidence type="ECO:0000313" key="1">
    <source>
        <dbReference type="EMBL" id="KNC75137.1"/>
    </source>
</evidence>
<dbReference type="eggNOG" id="KOG0891">
    <property type="taxonomic scope" value="Eukaryota"/>
</dbReference>
<dbReference type="STRING" id="667725.A0A0L0FEF1"/>
<dbReference type="EMBL" id="KQ243824">
    <property type="protein sequence ID" value="KNC75137.1"/>
    <property type="molecule type" value="Genomic_DNA"/>
</dbReference>
<evidence type="ECO:0008006" key="3">
    <source>
        <dbReference type="Google" id="ProtNLM"/>
    </source>
</evidence>
<reference evidence="1 2" key="1">
    <citation type="submission" date="2011-02" db="EMBL/GenBank/DDBJ databases">
        <title>The Genome Sequence of Sphaeroforma arctica JP610.</title>
        <authorList>
            <consortium name="The Broad Institute Genome Sequencing Platform"/>
            <person name="Russ C."/>
            <person name="Cuomo C."/>
            <person name="Young S.K."/>
            <person name="Zeng Q."/>
            <person name="Gargeya S."/>
            <person name="Alvarado L."/>
            <person name="Berlin A."/>
            <person name="Chapman S.B."/>
            <person name="Chen Z."/>
            <person name="Freedman E."/>
            <person name="Gellesch M."/>
            <person name="Goldberg J."/>
            <person name="Griggs A."/>
            <person name="Gujja S."/>
            <person name="Heilman E."/>
            <person name="Heiman D."/>
            <person name="Howarth C."/>
            <person name="Mehta T."/>
            <person name="Neiman D."/>
            <person name="Pearson M."/>
            <person name="Roberts A."/>
            <person name="Saif S."/>
            <person name="Shea T."/>
            <person name="Shenoy N."/>
            <person name="Sisk P."/>
            <person name="Stolte C."/>
            <person name="Sykes S."/>
            <person name="White J."/>
            <person name="Yandava C."/>
            <person name="Burger G."/>
            <person name="Gray M.W."/>
            <person name="Holland P.W.H."/>
            <person name="King N."/>
            <person name="Lang F.B.F."/>
            <person name="Roger A.J."/>
            <person name="Ruiz-Trillo I."/>
            <person name="Haas B."/>
            <person name="Nusbaum C."/>
            <person name="Birren B."/>
        </authorList>
    </citation>
    <scope>NUCLEOTIDE SEQUENCE [LARGE SCALE GENOMIC DNA]</scope>
    <source>
        <strain evidence="1 2">JP610</strain>
    </source>
</reference>
<evidence type="ECO:0000313" key="2">
    <source>
        <dbReference type="Proteomes" id="UP000054560"/>
    </source>
</evidence>
<dbReference type="RefSeq" id="XP_014149039.1">
    <property type="nucleotide sequence ID" value="XM_014293564.1"/>
</dbReference>
<dbReference type="OrthoDB" id="431717at2759"/>
<name>A0A0L0FEF1_9EUKA</name>
<protein>
    <recommendedName>
        <fullName evidence="3">Exportin-1 C-terminal domain-containing protein</fullName>
    </recommendedName>
</protein>
<dbReference type="Proteomes" id="UP000054560">
    <property type="component" value="Unassembled WGS sequence"/>
</dbReference>
<proteinExistence type="predicted"/>
<organism evidence="1 2">
    <name type="scientific">Sphaeroforma arctica JP610</name>
    <dbReference type="NCBI Taxonomy" id="667725"/>
    <lineage>
        <taxon>Eukaryota</taxon>
        <taxon>Ichthyosporea</taxon>
        <taxon>Ichthyophonida</taxon>
        <taxon>Sphaeroforma</taxon>
    </lineage>
</organism>
<dbReference type="AlphaFoldDB" id="A0A0L0FEF1"/>